<keyword evidence="3" id="KW-1185">Reference proteome</keyword>
<gene>
    <name evidence="2" type="ORF">PCOR1329_LOCUS18915</name>
</gene>
<evidence type="ECO:0000313" key="2">
    <source>
        <dbReference type="EMBL" id="CAK0815728.1"/>
    </source>
</evidence>
<accession>A0ABN9RB20</accession>
<protein>
    <recommendedName>
        <fullName evidence="4">C3H1-type domain-containing protein</fullName>
    </recommendedName>
</protein>
<feature type="region of interest" description="Disordered" evidence="1">
    <location>
        <begin position="67"/>
        <end position="112"/>
    </location>
</feature>
<organism evidence="2 3">
    <name type="scientific">Prorocentrum cordatum</name>
    <dbReference type="NCBI Taxonomy" id="2364126"/>
    <lineage>
        <taxon>Eukaryota</taxon>
        <taxon>Sar</taxon>
        <taxon>Alveolata</taxon>
        <taxon>Dinophyceae</taxon>
        <taxon>Prorocentrales</taxon>
        <taxon>Prorocentraceae</taxon>
        <taxon>Prorocentrum</taxon>
    </lineage>
</organism>
<name>A0ABN9RB20_9DINO</name>
<feature type="compositionally biased region" description="Low complexity" evidence="1">
    <location>
        <begin position="95"/>
        <end position="112"/>
    </location>
</feature>
<evidence type="ECO:0000313" key="3">
    <source>
        <dbReference type="Proteomes" id="UP001189429"/>
    </source>
</evidence>
<dbReference type="EMBL" id="CAUYUJ010005991">
    <property type="protein sequence ID" value="CAK0815728.1"/>
    <property type="molecule type" value="Genomic_DNA"/>
</dbReference>
<reference evidence="2" key="1">
    <citation type="submission" date="2023-10" db="EMBL/GenBank/DDBJ databases">
        <authorList>
            <person name="Chen Y."/>
            <person name="Shah S."/>
            <person name="Dougan E. K."/>
            <person name="Thang M."/>
            <person name="Chan C."/>
        </authorList>
    </citation>
    <scope>NUCLEOTIDE SEQUENCE [LARGE SCALE GENOMIC DNA]</scope>
</reference>
<evidence type="ECO:0000256" key="1">
    <source>
        <dbReference type="SAM" id="MobiDB-lite"/>
    </source>
</evidence>
<evidence type="ECO:0008006" key="4">
    <source>
        <dbReference type="Google" id="ProtNLM"/>
    </source>
</evidence>
<feature type="region of interest" description="Disordered" evidence="1">
    <location>
        <begin position="322"/>
        <end position="352"/>
    </location>
</feature>
<comment type="caution">
    <text evidence="2">The sequence shown here is derived from an EMBL/GenBank/DDBJ whole genome shotgun (WGS) entry which is preliminary data.</text>
</comment>
<sequence length="352" mass="36146">MMSLLSAARADRAAASSAPAGMPEIEYPSPLSALPDEPLPFLVKNTFVVPAHLEPSSLLGSSAFAPRAARSCPGSGCAGGRGPGGRRGEEEEEPASSSASRSTSAGASTRASSAAPAALPELAYAAPEFSVRNTFIDTVAGRLSSMVDEALAERRARSCPSSGLGLPGAWVALSEVAARLEAHGGDDEEDDFVPTPAVCSQRAAEEDEDGVLPAPAAFMSRAEDEAWGSPVALARWAPLSFMPPPPVAPPPAALMAEAAAAPSAPAHAPLGSPECPTVGSALHCQGACRPCAHAFTKGCANGVGCQFCHLCEPGELKRRQRERRIQLARQRPSEPRAEAGSSARGRRGGKRA</sequence>
<dbReference type="Proteomes" id="UP001189429">
    <property type="component" value="Unassembled WGS sequence"/>
</dbReference>
<feature type="compositionally biased region" description="Gly residues" evidence="1">
    <location>
        <begin position="76"/>
        <end position="85"/>
    </location>
</feature>
<proteinExistence type="predicted"/>